<dbReference type="InterPro" id="IPR018170">
    <property type="entry name" value="Aldo/ket_reductase_CS"/>
</dbReference>
<dbReference type="CDD" id="cd19075">
    <property type="entry name" value="AKR_AKR7A1-5"/>
    <property type="match status" value="1"/>
</dbReference>
<gene>
    <name evidence="3" type="ORF">DFH07DRAFT_869056</name>
</gene>
<dbReference type="Proteomes" id="UP001215280">
    <property type="component" value="Unassembled WGS sequence"/>
</dbReference>
<name>A0AAD7IUK4_9AGAR</name>
<keyword evidence="1" id="KW-0560">Oxidoreductase</keyword>
<evidence type="ECO:0000313" key="4">
    <source>
        <dbReference type="Proteomes" id="UP001215280"/>
    </source>
</evidence>
<dbReference type="Pfam" id="PF00248">
    <property type="entry name" value="Aldo_ket_red"/>
    <property type="match status" value="1"/>
</dbReference>
<dbReference type="PROSITE" id="PS00062">
    <property type="entry name" value="ALDOKETO_REDUCTASE_2"/>
    <property type="match status" value="1"/>
</dbReference>
<accession>A0AAD7IUK4</accession>
<reference evidence="3" key="1">
    <citation type="submission" date="2023-03" db="EMBL/GenBank/DDBJ databases">
        <title>Massive genome expansion in bonnet fungi (Mycena s.s.) driven by repeated elements and novel gene families across ecological guilds.</title>
        <authorList>
            <consortium name="Lawrence Berkeley National Laboratory"/>
            <person name="Harder C.B."/>
            <person name="Miyauchi S."/>
            <person name="Viragh M."/>
            <person name="Kuo A."/>
            <person name="Thoen E."/>
            <person name="Andreopoulos B."/>
            <person name="Lu D."/>
            <person name="Skrede I."/>
            <person name="Drula E."/>
            <person name="Henrissat B."/>
            <person name="Morin E."/>
            <person name="Kohler A."/>
            <person name="Barry K."/>
            <person name="LaButti K."/>
            <person name="Morin E."/>
            <person name="Salamov A."/>
            <person name="Lipzen A."/>
            <person name="Mereny Z."/>
            <person name="Hegedus B."/>
            <person name="Baldrian P."/>
            <person name="Stursova M."/>
            <person name="Weitz H."/>
            <person name="Taylor A."/>
            <person name="Grigoriev I.V."/>
            <person name="Nagy L.G."/>
            <person name="Martin F."/>
            <person name="Kauserud H."/>
        </authorList>
    </citation>
    <scope>NUCLEOTIDE SEQUENCE</scope>
    <source>
        <strain evidence="3">CBHHK188m</strain>
    </source>
</reference>
<sequence>MWVLGPSFDPPLINPLPAYTTPEVVAELLTELKALGIHRIDTAARYLPTNPGASERLLGEARAAHEGFTIDTKILIAGDGAGSLEPAPINRSLHESYARLGLEETVSICQAPVNVLYCHGPDMKTPLEEQASGLDAQYRKGLFKQLGVSNFSAEMLEQFIAICEREGYLKPSVYQGQYNIVCCASEETLFPILRKHGIAFNAFSPLAGGFPTGRLTEGVTEGTRFDAGNVMGQAFRIWYDKPAMHDATHGISKVEACLRWVCFHSALGPGDRVILGASKPAQLAPNLAAIGNGRLPEEVVKAMDAIWASVA</sequence>
<dbReference type="PANTHER" id="PTHR43364:SF4">
    <property type="entry name" value="NAD(P)-LINKED OXIDOREDUCTASE SUPERFAMILY PROTEIN"/>
    <property type="match status" value="1"/>
</dbReference>
<evidence type="ECO:0000256" key="1">
    <source>
        <dbReference type="ARBA" id="ARBA00023002"/>
    </source>
</evidence>
<protein>
    <submittedName>
        <fullName evidence="3">NADP-dependent oxidoreductase domain-containing protein</fullName>
    </submittedName>
</protein>
<dbReference type="PANTHER" id="PTHR43364">
    <property type="entry name" value="NADH-SPECIFIC METHYLGLYOXAL REDUCTASE-RELATED"/>
    <property type="match status" value="1"/>
</dbReference>
<evidence type="ECO:0000313" key="3">
    <source>
        <dbReference type="EMBL" id="KAJ7750664.1"/>
    </source>
</evidence>
<dbReference type="GO" id="GO:0016491">
    <property type="term" value="F:oxidoreductase activity"/>
    <property type="evidence" value="ECO:0007669"/>
    <property type="project" value="UniProtKB-KW"/>
</dbReference>
<dbReference type="InterPro" id="IPR050523">
    <property type="entry name" value="AKR_Detox_Biosynth"/>
</dbReference>
<dbReference type="EMBL" id="JARJLG010000081">
    <property type="protein sequence ID" value="KAJ7750664.1"/>
    <property type="molecule type" value="Genomic_DNA"/>
</dbReference>
<feature type="domain" description="NADP-dependent oxidoreductase" evidence="2">
    <location>
        <begin position="19"/>
        <end position="307"/>
    </location>
</feature>
<dbReference type="InterPro" id="IPR036812">
    <property type="entry name" value="NAD(P)_OxRdtase_dom_sf"/>
</dbReference>
<organism evidence="3 4">
    <name type="scientific">Mycena maculata</name>
    <dbReference type="NCBI Taxonomy" id="230809"/>
    <lineage>
        <taxon>Eukaryota</taxon>
        <taxon>Fungi</taxon>
        <taxon>Dikarya</taxon>
        <taxon>Basidiomycota</taxon>
        <taxon>Agaricomycotina</taxon>
        <taxon>Agaricomycetes</taxon>
        <taxon>Agaricomycetidae</taxon>
        <taxon>Agaricales</taxon>
        <taxon>Marasmiineae</taxon>
        <taxon>Mycenaceae</taxon>
        <taxon>Mycena</taxon>
    </lineage>
</organism>
<dbReference type="InterPro" id="IPR023210">
    <property type="entry name" value="NADP_OxRdtase_dom"/>
</dbReference>
<proteinExistence type="predicted"/>
<dbReference type="SUPFAM" id="SSF51430">
    <property type="entry name" value="NAD(P)-linked oxidoreductase"/>
    <property type="match status" value="1"/>
</dbReference>
<keyword evidence="4" id="KW-1185">Reference proteome</keyword>
<comment type="caution">
    <text evidence="3">The sequence shown here is derived from an EMBL/GenBank/DDBJ whole genome shotgun (WGS) entry which is preliminary data.</text>
</comment>
<evidence type="ECO:0000259" key="2">
    <source>
        <dbReference type="Pfam" id="PF00248"/>
    </source>
</evidence>
<dbReference type="AlphaFoldDB" id="A0AAD7IUK4"/>
<dbReference type="Gene3D" id="3.20.20.100">
    <property type="entry name" value="NADP-dependent oxidoreductase domain"/>
    <property type="match status" value="1"/>
</dbReference>